<dbReference type="AlphaFoldDB" id="A0A8H3QJT2"/>
<accession>A0A8H3QJT2</accession>
<proteinExistence type="predicted"/>
<protein>
    <submittedName>
        <fullName evidence="1">Uncharacterized protein</fullName>
    </submittedName>
</protein>
<comment type="caution">
    <text evidence="1">The sequence shown here is derived from an EMBL/GenBank/DDBJ whole genome shotgun (WGS) entry which is preliminary data.</text>
</comment>
<gene>
    <name evidence="1" type="ORF">RCL2_000956500</name>
</gene>
<dbReference type="EMBL" id="BLAL01000060">
    <property type="protein sequence ID" value="GES82353.1"/>
    <property type="molecule type" value="Genomic_DNA"/>
</dbReference>
<evidence type="ECO:0000313" key="1">
    <source>
        <dbReference type="EMBL" id="GES82353.1"/>
    </source>
</evidence>
<dbReference type="Proteomes" id="UP000615446">
    <property type="component" value="Unassembled WGS sequence"/>
</dbReference>
<evidence type="ECO:0000313" key="2">
    <source>
        <dbReference type="Proteomes" id="UP000615446"/>
    </source>
</evidence>
<reference evidence="1" key="1">
    <citation type="submission" date="2019-10" db="EMBL/GenBank/DDBJ databases">
        <title>Conservation and host-specific expression of non-tandemly repeated heterogenous ribosome RNA gene in arbuscular mycorrhizal fungi.</title>
        <authorList>
            <person name="Maeda T."/>
            <person name="Kobayashi Y."/>
            <person name="Nakagawa T."/>
            <person name="Ezawa T."/>
            <person name="Yamaguchi K."/>
            <person name="Bino T."/>
            <person name="Nishimoto Y."/>
            <person name="Shigenobu S."/>
            <person name="Kawaguchi M."/>
        </authorList>
    </citation>
    <scope>NUCLEOTIDE SEQUENCE</scope>
    <source>
        <strain evidence="1">HR1</strain>
    </source>
</reference>
<name>A0A8H3QJT2_9GLOM</name>
<sequence length="100" mass="11667">MSRDNSQESIQSVTVCLLICHSGKSGSVERVQDPEHAEKSDSIFSTSLCFLIYKDLDYYHHHHLQQAQNKIIDRDDDKYSQVFDKVKHLRKNLEITFLDV</sequence>
<organism evidence="1 2">
    <name type="scientific">Rhizophagus clarus</name>
    <dbReference type="NCBI Taxonomy" id="94130"/>
    <lineage>
        <taxon>Eukaryota</taxon>
        <taxon>Fungi</taxon>
        <taxon>Fungi incertae sedis</taxon>
        <taxon>Mucoromycota</taxon>
        <taxon>Glomeromycotina</taxon>
        <taxon>Glomeromycetes</taxon>
        <taxon>Glomerales</taxon>
        <taxon>Glomeraceae</taxon>
        <taxon>Rhizophagus</taxon>
    </lineage>
</organism>